<gene>
    <name evidence="11" type="ORF">HNQ60_003599</name>
</gene>
<comment type="similarity">
    <text evidence="2">Belongs to the thioredoxin family. DsbA subfamily.</text>
</comment>
<evidence type="ECO:0000313" key="11">
    <source>
        <dbReference type="EMBL" id="MBB6094712.1"/>
    </source>
</evidence>
<dbReference type="AlphaFoldDB" id="A0A841HRQ7"/>
<dbReference type="PIRSF" id="PIRSF001488">
    <property type="entry name" value="Tdi_protein"/>
    <property type="match status" value="1"/>
</dbReference>
<keyword evidence="4 7" id="KW-0574">Periplasm</keyword>
<dbReference type="GO" id="GO:0042597">
    <property type="term" value="C:periplasmic space"/>
    <property type="evidence" value="ECO:0007669"/>
    <property type="project" value="UniProtKB-SubCell"/>
</dbReference>
<dbReference type="InterPro" id="IPR036249">
    <property type="entry name" value="Thioredoxin-like_sf"/>
</dbReference>
<feature type="domain" description="Thioredoxin" evidence="10">
    <location>
        <begin position="14"/>
        <end position="149"/>
    </location>
</feature>
<dbReference type="SUPFAM" id="SSF52833">
    <property type="entry name" value="Thioredoxin-like"/>
    <property type="match status" value="1"/>
</dbReference>
<keyword evidence="5 7" id="KW-1015">Disulfide bond</keyword>
<sequence>MNALFSRLRLSLVLALCTFAWAMPTHAALVEGRDYVKLAAPRPQETQGKIEVIEFFSWGCPHCDHLHPLLTQWAAKLPANVTLIRVPISLGRPQWGQLVRTYYSLQATGDLARLDTALFDAIHRQKQQLYNQANITAWVVQQGVDEAKFTAAYNSFNVSTRSQHAEQLSREYQVDGIPAIYVAGRYQALGNDFNTMLANTTQLIEMAGK</sequence>
<dbReference type="InterPro" id="IPR023205">
    <property type="entry name" value="DsbA/DsbL"/>
</dbReference>
<comment type="caution">
    <text evidence="11">The sequence shown here is derived from an EMBL/GenBank/DDBJ whole genome shotgun (WGS) entry which is preliminary data.</text>
</comment>
<accession>A0A841HRQ7</accession>
<dbReference type="PROSITE" id="PS51352">
    <property type="entry name" value="THIOREDOXIN_2"/>
    <property type="match status" value="1"/>
</dbReference>
<dbReference type="Gene3D" id="3.40.30.10">
    <property type="entry name" value="Glutaredoxin"/>
    <property type="match status" value="1"/>
</dbReference>
<organism evidence="11 12">
    <name type="scientific">Povalibacter uvarum</name>
    <dbReference type="NCBI Taxonomy" id="732238"/>
    <lineage>
        <taxon>Bacteria</taxon>
        <taxon>Pseudomonadati</taxon>
        <taxon>Pseudomonadota</taxon>
        <taxon>Gammaproteobacteria</taxon>
        <taxon>Steroidobacterales</taxon>
        <taxon>Steroidobacteraceae</taxon>
        <taxon>Povalibacter</taxon>
    </lineage>
</organism>
<dbReference type="InterPro" id="IPR050824">
    <property type="entry name" value="Thiol_disulfide_DsbA"/>
</dbReference>
<reference evidence="11 12" key="1">
    <citation type="submission" date="2020-08" db="EMBL/GenBank/DDBJ databases">
        <title>Genomic Encyclopedia of Type Strains, Phase IV (KMG-IV): sequencing the most valuable type-strain genomes for metagenomic binning, comparative biology and taxonomic classification.</title>
        <authorList>
            <person name="Goeker M."/>
        </authorList>
    </citation>
    <scope>NUCLEOTIDE SEQUENCE [LARGE SCALE GENOMIC DNA]</scope>
    <source>
        <strain evidence="11 12">DSM 26723</strain>
    </source>
</reference>
<dbReference type="EMBL" id="JACHHZ010000004">
    <property type="protein sequence ID" value="MBB6094712.1"/>
    <property type="molecule type" value="Genomic_DNA"/>
</dbReference>
<dbReference type="InterPro" id="IPR001853">
    <property type="entry name" value="DSBA-like_thioredoxin_dom"/>
</dbReference>
<evidence type="ECO:0000256" key="9">
    <source>
        <dbReference type="SAM" id="SignalP"/>
    </source>
</evidence>
<dbReference type="Pfam" id="PF01323">
    <property type="entry name" value="DSBA"/>
    <property type="match status" value="1"/>
</dbReference>
<dbReference type="PROSITE" id="PS00194">
    <property type="entry name" value="THIOREDOXIN_1"/>
    <property type="match status" value="1"/>
</dbReference>
<dbReference type="InterPro" id="IPR013766">
    <property type="entry name" value="Thioredoxin_domain"/>
</dbReference>
<dbReference type="CDD" id="cd03019">
    <property type="entry name" value="DsbA_DsbA"/>
    <property type="match status" value="1"/>
</dbReference>
<dbReference type="PANTHER" id="PTHR35891:SF3">
    <property type="entry name" value="THIOL:DISULFIDE INTERCHANGE PROTEIN DSBL"/>
    <property type="match status" value="1"/>
</dbReference>
<proteinExistence type="inferred from homology"/>
<evidence type="ECO:0000256" key="8">
    <source>
        <dbReference type="PIRSR" id="PIRSR001488-1"/>
    </source>
</evidence>
<name>A0A841HRQ7_9GAMM</name>
<evidence type="ECO:0000259" key="10">
    <source>
        <dbReference type="PROSITE" id="PS51352"/>
    </source>
</evidence>
<dbReference type="Proteomes" id="UP000588068">
    <property type="component" value="Unassembled WGS sequence"/>
</dbReference>
<dbReference type="PANTHER" id="PTHR35891">
    <property type="entry name" value="THIOL:DISULFIDE INTERCHANGE PROTEIN DSBA"/>
    <property type="match status" value="1"/>
</dbReference>
<evidence type="ECO:0000256" key="4">
    <source>
        <dbReference type="ARBA" id="ARBA00022764"/>
    </source>
</evidence>
<evidence type="ECO:0000256" key="1">
    <source>
        <dbReference type="ARBA" id="ARBA00004418"/>
    </source>
</evidence>
<evidence type="ECO:0000256" key="2">
    <source>
        <dbReference type="ARBA" id="ARBA00005791"/>
    </source>
</evidence>
<dbReference type="RefSeq" id="WP_184334115.1">
    <property type="nucleotide sequence ID" value="NZ_JACHHZ010000004.1"/>
</dbReference>
<dbReference type="GO" id="GO:0015036">
    <property type="term" value="F:disulfide oxidoreductase activity"/>
    <property type="evidence" value="ECO:0007669"/>
    <property type="project" value="UniProtKB-ARBA"/>
</dbReference>
<evidence type="ECO:0000256" key="3">
    <source>
        <dbReference type="ARBA" id="ARBA00022729"/>
    </source>
</evidence>
<dbReference type="InterPro" id="IPR017937">
    <property type="entry name" value="Thioredoxin_CS"/>
</dbReference>
<keyword evidence="3 9" id="KW-0732">Signal</keyword>
<evidence type="ECO:0000256" key="6">
    <source>
        <dbReference type="ARBA" id="ARBA00023284"/>
    </source>
</evidence>
<evidence type="ECO:0000313" key="12">
    <source>
        <dbReference type="Proteomes" id="UP000588068"/>
    </source>
</evidence>
<protein>
    <recommendedName>
        <fullName evidence="7">Thiol:disulfide interchange protein</fullName>
    </recommendedName>
</protein>
<feature type="disulfide bond" description="Redox-active" evidence="8">
    <location>
        <begin position="60"/>
        <end position="63"/>
    </location>
</feature>
<comment type="subcellular location">
    <subcellularLocation>
        <location evidence="1 7">Periplasm</location>
    </subcellularLocation>
</comment>
<evidence type="ECO:0000256" key="7">
    <source>
        <dbReference type="PIRNR" id="PIRNR001488"/>
    </source>
</evidence>
<keyword evidence="6" id="KW-0676">Redox-active center</keyword>
<keyword evidence="12" id="KW-1185">Reference proteome</keyword>
<evidence type="ECO:0000256" key="5">
    <source>
        <dbReference type="ARBA" id="ARBA00023157"/>
    </source>
</evidence>
<feature type="chain" id="PRO_5032348748" description="Thiol:disulfide interchange protein" evidence="9">
    <location>
        <begin position="28"/>
        <end position="209"/>
    </location>
</feature>
<feature type="signal peptide" evidence="9">
    <location>
        <begin position="1"/>
        <end position="27"/>
    </location>
</feature>